<name>A0A3G5ACB7_9VIRU</name>
<evidence type="ECO:0000313" key="1">
    <source>
        <dbReference type="EMBL" id="AYV84810.1"/>
    </source>
</evidence>
<gene>
    <name evidence="1" type="ORF">Hyperionvirus40_14</name>
</gene>
<sequence>MIINSTTGDALLLDDMGQIVFFIEMNKESLTEDTIIHYNPDSSLEKIIKFQPILDEITHRPGKYGATEAKERFEKIAGPLA</sequence>
<accession>A0A3G5ACB7</accession>
<dbReference type="EMBL" id="MK072422">
    <property type="protein sequence ID" value="AYV84810.1"/>
    <property type="molecule type" value="Genomic_DNA"/>
</dbReference>
<organism evidence="1">
    <name type="scientific">Hyperionvirus sp</name>
    <dbReference type="NCBI Taxonomy" id="2487770"/>
    <lineage>
        <taxon>Viruses</taxon>
        <taxon>Varidnaviria</taxon>
        <taxon>Bamfordvirae</taxon>
        <taxon>Nucleocytoviricota</taxon>
        <taxon>Megaviricetes</taxon>
        <taxon>Imitervirales</taxon>
        <taxon>Mimiviridae</taxon>
        <taxon>Klosneuvirinae</taxon>
    </lineage>
</organism>
<proteinExistence type="predicted"/>
<protein>
    <submittedName>
        <fullName evidence="1">Uncharacterized protein</fullName>
    </submittedName>
</protein>
<reference evidence="1" key="1">
    <citation type="submission" date="2018-10" db="EMBL/GenBank/DDBJ databases">
        <title>Hidden diversity of soil giant viruses.</title>
        <authorList>
            <person name="Schulz F."/>
            <person name="Alteio L."/>
            <person name="Goudeau D."/>
            <person name="Ryan E.M."/>
            <person name="Malmstrom R.R."/>
            <person name="Blanchard J."/>
            <person name="Woyke T."/>
        </authorList>
    </citation>
    <scope>NUCLEOTIDE SEQUENCE</scope>
    <source>
        <strain evidence="1">HYV1</strain>
    </source>
</reference>